<evidence type="ECO:0000313" key="5">
    <source>
        <dbReference type="Proteomes" id="UP000077421"/>
    </source>
</evidence>
<dbReference type="CDD" id="cd04301">
    <property type="entry name" value="NAT_SF"/>
    <property type="match status" value="1"/>
</dbReference>
<comment type="caution">
    <text evidence="3">The sequence shown here is derived from an EMBL/GenBank/DDBJ whole genome shotgun (WGS) entry which is preliminary data.</text>
</comment>
<dbReference type="EMBL" id="LSUQ01000005">
    <property type="protein sequence ID" value="OAG94886.1"/>
    <property type="molecule type" value="Genomic_DNA"/>
</dbReference>
<dbReference type="OrthoDB" id="66776at2"/>
<dbReference type="Pfam" id="PF00583">
    <property type="entry name" value="Acetyltransf_1"/>
    <property type="match status" value="1"/>
</dbReference>
<dbReference type="Proteomes" id="UP000190229">
    <property type="component" value="Unassembled WGS sequence"/>
</dbReference>
<dbReference type="InterPro" id="IPR016181">
    <property type="entry name" value="Acyl_CoA_acyltransferase"/>
</dbReference>
<dbReference type="SUPFAM" id="SSF55729">
    <property type="entry name" value="Acyl-CoA N-acyltransferases (Nat)"/>
    <property type="match status" value="1"/>
</dbReference>
<gene>
    <name evidence="3" type="ORF">AYW79_02490</name>
    <name evidence="4" type="ORF">B2M26_14515</name>
</gene>
<evidence type="ECO:0000313" key="4">
    <source>
        <dbReference type="EMBL" id="OPG15034.1"/>
    </source>
</evidence>
<proteinExistence type="predicted"/>
<feature type="region of interest" description="Disordered" evidence="1">
    <location>
        <begin position="1"/>
        <end position="49"/>
    </location>
</feature>
<evidence type="ECO:0000313" key="6">
    <source>
        <dbReference type="Proteomes" id="UP000190229"/>
    </source>
</evidence>
<dbReference type="Gene3D" id="3.40.630.30">
    <property type="match status" value="1"/>
</dbReference>
<dbReference type="PROSITE" id="PS51186">
    <property type="entry name" value="GNAT"/>
    <property type="match status" value="1"/>
</dbReference>
<dbReference type="RefSeq" id="WP_067561197.1">
    <property type="nucleotide sequence ID" value="NZ_LSUQ01000005.1"/>
</dbReference>
<dbReference type="EMBL" id="MWPS01000046">
    <property type="protein sequence ID" value="OPG15034.1"/>
    <property type="molecule type" value="Genomic_DNA"/>
</dbReference>
<dbReference type="Proteomes" id="UP000077421">
    <property type="component" value="Unassembled WGS sequence"/>
</dbReference>
<evidence type="ECO:0000256" key="1">
    <source>
        <dbReference type="SAM" id="MobiDB-lite"/>
    </source>
</evidence>
<dbReference type="STRING" id="1765683.B2M26_14515"/>
<feature type="domain" description="N-acetyltransferase" evidence="2">
    <location>
        <begin position="67"/>
        <end position="211"/>
    </location>
</feature>
<evidence type="ECO:0000259" key="2">
    <source>
        <dbReference type="PROSITE" id="PS51186"/>
    </source>
</evidence>
<reference evidence="3 5" key="1">
    <citation type="submission" date="2016-02" db="EMBL/GenBank/DDBJ databases">
        <title>Draft genome sequence of Acidibacillus ferrooxidans SLC66.</title>
        <authorList>
            <person name="Oliveira G."/>
            <person name="Nancucheo I."/>
            <person name="Dall'Agnol H."/>
            <person name="Johnson B."/>
            <person name="Oliveira R."/>
            <person name="Nunes G.L."/>
            <person name="Tzotzos G."/>
            <person name="Orellana S.C."/>
            <person name="Salim A.C."/>
            <person name="Araujo F.M."/>
        </authorList>
    </citation>
    <scope>NUCLEOTIDE SEQUENCE [LARGE SCALE GENOMIC DNA]</scope>
    <source>
        <strain evidence="3 5">SLC66</strain>
    </source>
</reference>
<evidence type="ECO:0000313" key="3">
    <source>
        <dbReference type="EMBL" id="OAG94886.1"/>
    </source>
</evidence>
<name>A0A162UNV5_9BACL</name>
<feature type="compositionally biased region" description="Basic residues" evidence="1">
    <location>
        <begin position="29"/>
        <end position="40"/>
    </location>
</feature>
<accession>A0A162UNV5</accession>
<feature type="compositionally biased region" description="Polar residues" evidence="1">
    <location>
        <begin position="9"/>
        <end position="19"/>
    </location>
</feature>
<organism evidence="3 5">
    <name type="scientific">Ferroacidibacillus organovorans</name>
    <dbReference type="NCBI Taxonomy" id="1765683"/>
    <lineage>
        <taxon>Bacteria</taxon>
        <taxon>Bacillati</taxon>
        <taxon>Bacillota</taxon>
        <taxon>Bacilli</taxon>
        <taxon>Bacillales</taxon>
        <taxon>Alicyclobacillaceae</taxon>
        <taxon>Ferroacidibacillus</taxon>
    </lineage>
</organism>
<reference evidence="4 6" key="2">
    <citation type="submission" date="2017-02" db="EMBL/GenBank/DDBJ databases">
        <title>Draft genome of Acidibacillus ferrooxidans Huett2.</title>
        <authorList>
            <person name="Schopf S."/>
        </authorList>
    </citation>
    <scope>NUCLEOTIDE SEQUENCE [LARGE SCALE GENOMIC DNA]</scope>
    <source>
        <strain evidence="4 6">Huett2</strain>
    </source>
</reference>
<dbReference type="GO" id="GO:0016747">
    <property type="term" value="F:acyltransferase activity, transferring groups other than amino-acyl groups"/>
    <property type="evidence" value="ECO:0007669"/>
    <property type="project" value="InterPro"/>
</dbReference>
<dbReference type="InterPro" id="IPR000182">
    <property type="entry name" value="GNAT_dom"/>
</dbReference>
<protein>
    <submittedName>
        <fullName evidence="4">N-acetyltransferase</fullName>
    </submittedName>
</protein>
<keyword evidence="6" id="KW-1185">Reference proteome</keyword>
<keyword evidence="4" id="KW-0808">Transferase</keyword>
<sequence length="220" mass="24578">MPEDRKLRVNSTKSSQKQPVTLAAGTKKQPAKKRRPRPHATRADHVTAASTDVAEPMQMESPAATRLTLRMMLPEDEAVVTRVTQEELSGIYRESYGNDLDMSMVMQYIQSAQTRMILVNDQVAGYVSYVADDFGRMNVGSLVIGKGHQGHGYGTRIMKYLEQEARAMGMNEIEVFIQGTNTRSQAFVQRLGYVQVQSNQPQTIVMIKTLRTTGEAQPPQ</sequence>
<dbReference type="AlphaFoldDB" id="A0A162UNV5"/>